<feature type="region of interest" description="Disordered" evidence="1">
    <location>
        <begin position="186"/>
        <end position="206"/>
    </location>
</feature>
<organism evidence="3 4">
    <name type="scientific">Actinocrispum wychmicini</name>
    <dbReference type="NCBI Taxonomy" id="1213861"/>
    <lineage>
        <taxon>Bacteria</taxon>
        <taxon>Bacillati</taxon>
        <taxon>Actinomycetota</taxon>
        <taxon>Actinomycetes</taxon>
        <taxon>Pseudonocardiales</taxon>
        <taxon>Pseudonocardiaceae</taxon>
        <taxon>Actinocrispum</taxon>
    </lineage>
</organism>
<sequence>MAVRRRLLGGLVSAALALAGVGMTATPASAATPVAKASLHSHHANNENKTIDTTVVVYDDGNVYGTSTVESGVWLTGVRLCAKALLVNRDGMVIGQVGGDCWGVNGTALGYSKRTENWAGQVPVDIARQTFAVSIVHWNNGIDWSQVVNFVTQIWTIYKSFSSSGADASANDIQLPNYQLLSYGQDSGGGGGGGGHGPLHPHPNDP</sequence>
<name>A0A4R2IQ58_9PSEU</name>
<keyword evidence="2" id="KW-0732">Signal</keyword>
<evidence type="ECO:0000256" key="2">
    <source>
        <dbReference type="SAM" id="SignalP"/>
    </source>
</evidence>
<dbReference type="AlphaFoldDB" id="A0A4R2IQ58"/>
<gene>
    <name evidence="3" type="ORF">EV192_11945</name>
</gene>
<comment type="caution">
    <text evidence="3">The sequence shown here is derived from an EMBL/GenBank/DDBJ whole genome shotgun (WGS) entry which is preliminary data.</text>
</comment>
<feature type="signal peptide" evidence="2">
    <location>
        <begin position="1"/>
        <end position="30"/>
    </location>
</feature>
<reference evidence="3 4" key="1">
    <citation type="submission" date="2019-03" db="EMBL/GenBank/DDBJ databases">
        <title>Genomic Encyclopedia of Type Strains, Phase IV (KMG-IV): sequencing the most valuable type-strain genomes for metagenomic binning, comparative biology and taxonomic classification.</title>
        <authorList>
            <person name="Goeker M."/>
        </authorList>
    </citation>
    <scope>NUCLEOTIDE SEQUENCE [LARGE SCALE GENOMIC DNA]</scope>
    <source>
        <strain evidence="3 4">DSM 45934</strain>
    </source>
</reference>
<keyword evidence="4" id="KW-1185">Reference proteome</keyword>
<evidence type="ECO:0000313" key="4">
    <source>
        <dbReference type="Proteomes" id="UP000295680"/>
    </source>
</evidence>
<dbReference type="RefSeq" id="WP_132125922.1">
    <property type="nucleotide sequence ID" value="NZ_SLWS01000019.1"/>
</dbReference>
<feature type="compositionally biased region" description="Gly residues" evidence="1">
    <location>
        <begin position="186"/>
        <end position="197"/>
    </location>
</feature>
<dbReference type="InterPro" id="IPR006311">
    <property type="entry name" value="TAT_signal"/>
</dbReference>
<proteinExistence type="predicted"/>
<accession>A0A4R2IQ58</accession>
<protein>
    <submittedName>
        <fullName evidence="3">Uncharacterized protein</fullName>
    </submittedName>
</protein>
<dbReference type="Proteomes" id="UP000295680">
    <property type="component" value="Unassembled WGS sequence"/>
</dbReference>
<feature type="chain" id="PRO_5020736202" evidence="2">
    <location>
        <begin position="31"/>
        <end position="206"/>
    </location>
</feature>
<evidence type="ECO:0000256" key="1">
    <source>
        <dbReference type="SAM" id="MobiDB-lite"/>
    </source>
</evidence>
<dbReference type="PROSITE" id="PS51318">
    <property type="entry name" value="TAT"/>
    <property type="match status" value="1"/>
</dbReference>
<dbReference type="EMBL" id="SLWS01000019">
    <property type="protein sequence ID" value="TCO46466.1"/>
    <property type="molecule type" value="Genomic_DNA"/>
</dbReference>
<evidence type="ECO:0000313" key="3">
    <source>
        <dbReference type="EMBL" id="TCO46466.1"/>
    </source>
</evidence>
<dbReference type="OrthoDB" id="5184786at2"/>